<dbReference type="AlphaFoldDB" id="A0A9P7GRA3"/>
<protein>
    <submittedName>
        <fullName evidence="1">Uncharacterized protein</fullName>
    </submittedName>
</protein>
<gene>
    <name evidence="1" type="ORF">H0H81_009061</name>
</gene>
<reference evidence="1" key="1">
    <citation type="submission" date="2021-02" db="EMBL/GenBank/DDBJ databases">
        <authorList>
            <person name="Nieuwenhuis M."/>
            <person name="Van De Peppel L.J.J."/>
        </authorList>
    </citation>
    <scope>NUCLEOTIDE SEQUENCE</scope>
    <source>
        <strain evidence="1">D49</strain>
    </source>
</reference>
<keyword evidence="2" id="KW-1185">Reference proteome</keyword>
<dbReference type="Proteomes" id="UP000717328">
    <property type="component" value="Unassembled WGS sequence"/>
</dbReference>
<evidence type="ECO:0000313" key="2">
    <source>
        <dbReference type="Proteomes" id="UP000717328"/>
    </source>
</evidence>
<sequence length="441" mass="49577">MAYVLGNIDPQDLELTSSLRGEPQSAYEDLDQATVIGSDDTATTRKRIINVVELFSKEEVERTSGLIPALIIGHDAMVGDRFLSYGRDGFFYYDISASLSDTICRRSVTAIPSAPSQAFFKNHSVRVFVERPPVPEIPDGPFFQYIGDCYILNTEDYLAQEDWAAAPQHLKDLFVTRFIETNSGRKDAYRAPQKYTREAVNELFDKGNIFPLILLHQIQLAQPDGNTLSAWKQPPYAPKLSLESTYSQESAQNEDEPFDVYASAAGFDVPPSPSVTAGEQTRRSSDYISGDAEHVERSVFEDDDEDDFFDSIDNSNDDFTGERDPTDVYDLPPQRAAEFVFALMNASYEEILAFCHYLGQSADPTTQRGRSRIKLLRILHDHIAVEDFDDDELEDGEDEDDDSDFNESMSAHRFSMLPWFAGFEPQQGVFADDGELESGLD</sequence>
<dbReference type="EMBL" id="JABCKI010000026">
    <property type="protein sequence ID" value="KAG5653945.1"/>
    <property type="molecule type" value="Genomic_DNA"/>
</dbReference>
<dbReference type="OrthoDB" id="2969911at2759"/>
<accession>A0A9P7GRA3</accession>
<organism evidence="1 2">
    <name type="scientific">Sphagnurus paluster</name>
    <dbReference type="NCBI Taxonomy" id="117069"/>
    <lineage>
        <taxon>Eukaryota</taxon>
        <taxon>Fungi</taxon>
        <taxon>Dikarya</taxon>
        <taxon>Basidiomycota</taxon>
        <taxon>Agaricomycotina</taxon>
        <taxon>Agaricomycetes</taxon>
        <taxon>Agaricomycetidae</taxon>
        <taxon>Agaricales</taxon>
        <taxon>Tricholomatineae</taxon>
        <taxon>Lyophyllaceae</taxon>
        <taxon>Sphagnurus</taxon>
    </lineage>
</organism>
<evidence type="ECO:0000313" key="1">
    <source>
        <dbReference type="EMBL" id="KAG5653945.1"/>
    </source>
</evidence>
<comment type="caution">
    <text evidence="1">The sequence shown here is derived from an EMBL/GenBank/DDBJ whole genome shotgun (WGS) entry which is preliminary data.</text>
</comment>
<proteinExistence type="predicted"/>
<reference evidence="1" key="2">
    <citation type="submission" date="2021-10" db="EMBL/GenBank/DDBJ databases">
        <title>Phylogenomics reveals ancestral predisposition of the termite-cultivated fungus Termitomyces towards a domesticated lifestyle.</title>
        <authorList>
            <person name="Auxier B."/>
            <person name="Grum-Grzhimaylo A."/>
            <person name="Cardenas M.E."/>
            <person name="Lodge J.D."/>
            <person name="Laessoe T."/>
            <person name="Pedersen O."/>
            <person name="Smith M.E."/>
            <person name="Kuyper T.W."/>
            <person name="Franco-Molano E.A."/>
            <person name="Baroni T.J."/>
            <person name="Aanen D.K."/>
        </authorList>
    </citation>
    <scope>NUCLEOTIDE SEQUENCE</scope>
    <source>
        <strain evidence="1">D49</strain>
    </source>
</reference>
<name>A0A9P7GRA3_9AGAR</name>